<dbReference type="InterPro" id="IPR012668">
    <property type="entry name" value="CHP02466"/>
</dbReference>
<dbReference type="Pfam" id="PF13759">
    <property type="entry name" value="2OG-FeII_Oxy_5"/>
    <property type="match status" value="1"/>
</dbReference>
<gene>
    <name evidence="1" type="ORF">UFOVP257_125</name>
</gene>
<reference evidence="1" key="1">
    <citation type="submission" date="2020-04" db="EMBL/GenBank/DDBJ databases">
        <authorList>
            <person name="Chiriac C."/>
            <person name="Salcher M."/>
            <person name="Ghai R."/>
            <person name="Kavagutti S V."/>
        </authorList>
    </citation>
    <scope>NUCLEOTIDE SEQUENCE</scope>
</reference>
<organism evidence="1">
    <name type="scientific">uncultured Caudovirales phage</name>
    <dbReference type="NCBI Taxonomy" id="2100421"/>
    <lineage>
        <taxon>Viruses</taxon>
        <taxon>Duplodnaviria</taxon>
        <taxon>Heunggongvirae</taxon>
        <taxon>Uroviricota</taxon>
        <taxon>Caudoviricetes</taxon>
        <taxon>Peduoviridae</taxon>
        <taxon>Maltschvirus</taxon>
        <taxon>Maltschvirus maltsch</taxon>
    </lineage>
</organism>
<name>A0A6J5LJ17_9CAUD</name>
<protein>
    <submittedName>
        <fullName evidence="1">Uncharacterized protein</fullName>
    </submittedName>
</protein>
<accession>A0A6J5LJ17</accession>
<dbReference type="EMBL" id="LR796274">
    <property type="protein sequence ID" value="CAB4133303.1"/>
    <property type="molecule type" value="Genomic_DNA"/>
</dbReference>
<evidence type="ECO:0000313" key="1">
    <source>
        <dbReference type="EMBL" id="CAB4133303.1"/>
    </source>
</evidence>
<proteinExistence type="predicted"/>
<dbReference type="Gene3D" id="2.60.120.620">
    <property type="entry name" value="q2cbj1_9rhob like domain"/>
    <property type="match status" value="1"/>
</dbReference>
<sequence>MTDILTPHEHFPSVVYSIEKSEYLDTVRKVSQRYLALRKKSEPKIDSMYPVQTNGYAHEPDLAAFTGYIAQAAWTILSNQGHDMENLGTYIQEMWTQEHNQYNGHDEHIHNRGAQITGMYILDCPEDTCTIAVHDPRHGKNQINIPEADLNKITLASSTALFIPKPGMMYFFNSWLPHSVTRNPKKTPFRLVHFNLGVRELPSKPVTAPTTKATVI</sequence>